<feature type="chain" id="PRO_5046729802" description="Peptide-O-fucosyltransferase 1" evidence="1">
    <location>
        <begin position="23"/>
        <end position="377"/>
    </location>
</feature>
<name>A0ABN9U2I1_9DINO</name>
<comment type="caution">
    <text evidence="2">The sequence shown here is derived from an EMBL/GenBank/DDBJ whole genome shotgun (WGS) entry which is preliminary data.</text>
</comment>
<gene>
    <name evidence="2" type="ORF">PCOR1329_LOCUS44622</name>
</gene>
<evidence type="ECO:0008006" key="4">
    <source>
        <dbReference type="Google" id="ProtNLM"/>
    </source>
</evidence>
<sequence>MRLSLGALRALAVTSALAAARALDLGTGQSARLAGCTGGCDRVNDELKAEVDDGFPSRPGRQSWSDQLMKVVQGGSSSPCSADIVATSYGRYMGFCSRMNTFADELFAAVYRGRSFSLCQSNKDRFIDRIWSPHFKNIANFSMCASPKGFCEHGNSWDTLHVANNFAAKLKWFDHEYLEDFMRFLYPYIFTLAEGTQHLVDQRLESAGLVAGEPYVAIHVRHGDKTSGIHREAEPIEADSYADAARSLLLGRRSGAGAAALRGLLLGQLRAANASVVYVASDDDGAAEAIGAALGGGVRVVQQPRGSGASYQSRGYEADEDLVSLLTDVEALRRARAFVGTASSNVGRLVYLLRPKGSASISLDKGGNWMWRTLQQV</sequence>
<evidence type="ECO:0000313" key="2">
    <source>
        <dbReference type="EMBL" id="CAK0853007.1"/>
    </source>
</evidence>
<accession>A0ABN9U2I1</accession>
<protein>
    <recommendedName>
        <fullName evidence="4">Peptide-O-fucosyltransferase 1</fullName>
    </recommendedName>
</protein>
<evidence type="ECO:0000313" key="3">
    <source>
        <dbReference type="Proteomes" id="UP001189429"/>
    </source>
</evidence>
<evidence type="ECO:0000256" key="1">
    <source>
        <dbReference type="SAM" id="SignalP"/>
    </source>
</evidence>
<dbReference type="PANTHER" id="PTHR13132">
    <property type="entry name" value="ALPHA- 1,6 -FUCOSYLTRANSFERASE"/>
    <property type="match status" value="1"/>
</dbReference>
<dbReference type="PANTHER" id="PTHR13132:SF29">
    <property type="entry name" value="ALPHA-(1,6)-FUCOSYLTRANSFERASE"/>
    <property type="match status" value="1"/>
</dbReference>
<organism evidence="2 3">
    <name type="scientific">Prorocentrum cordatum</name>
    <dbReference type="NCBI Taxonomy" id="2364126"/>
    <lineage>
        <taxon>Eukaryota</taxon>
        <taxon>Sar</taxon>
        <taxon>Alveolata</taxon>
        <taxon>Dinophyceae</taxon>
        <taxon>Prorocentrales</taxon>
        <taxon>Prorocentraceae</taxon>
        <taxon>Prorocentrum</taxon>
    </lineage>
</organism>
<keyword evidence="3" id="KW-1185">Reference proteome</keyword>
<dbReference type="Proteomes" id="UP001189429">
    <property type="component" value="Unassembled WGS sequence"/>
</dbReference>
<dbReference type="EMBL" id="CAUYUJ010015364">
    <property type="protein sequence ID" value="CAK0853007.1"/>
    <property type="molecule type" value="Genomic_DNA"/>
</dbReference>
<reference evidence="2" key="1">
    <citation type="submission" date="2023-10" db="EMBL/GenBank/DDBJ databases">
        <authorList>
            <person name="Chen Y."/>
            <person name="Shah S."/>
            <person name="Dougan E. K."/>
            <person name="Thang M."/>
            <person name="Chan C."/>
        </authorList>
    </citation>
    <scope>NUCLEOTIDE SEQUENCE [LARGE SCALE GENOMIC DNA]</scope>
</reference>
<keyword evidence="1" id="KW-0732">Signal</keyword>
<feature type="signal peptide" evidence="1">
    <location>
        <begin position="1"/>
        <end position="22"/>
    </location>
</feature>
<proteinExistence type="predicted"/>
<dbReference type="Gene3D" id="3.40.50.11350">
    <property type="match status" value="1"/>
</dbReference>
<dbReference type="CDD" id="cd11296">
    <property type="entry name" value="O-FucT_like"/>
    <property type="match status" value="1"/>
</dbReference>